<dbReference type="InterPro" id="IPR001387">
    <property type="entry name" value="Cro/C1-type_HTH"/>
</dbReference>
<dbReference type="PANTHER" id="PTHR40455:SF1">
    <property type="entry name" value="ANTITOXIN HIGA"/>
    <property type="match status" value="1"/>
</dbReference>
<proteinExistence type="predicted"/>
<dbReference type="GO" id="GO:0001046">
    <property type="term" value="F:core promoter sequence-specific DNA binding"/>
    <property type="evidence" value="ECO:0007669"/>
    <property type="project" value="TreeGrafter"/>
</dbReference>
<sequence>MPPVTVHPIRTDADHRAALARIEHLMAADTPADDDELTVLAALVEDWEDRHIPMAPPEPLAAIRFRMEQQGLTLDDLAPLLGGQARAEDVLAGRRDLTVPMIRALRDHLGIPADVLIGHGPASAA</sequence>
<dbReference type="OrthoDB" id="9796786at2"/>
<dbReference type="PROSITE" id="PS50943">
    <property type="entry name" value="HTH_CROC1"/>
    <property type="match status" value="1"/>
</dbReference>
<dbReference type="InterPro" id="IPR039060">
    <property type="entry name" value="Antitox_HigA"/>
</dbReference>
<keyword evidence="3" id="KW-1185">Reference proteome</keyword>
<dbReference type="SUPFAM" id="SSF47413">
    <property type="entry name" value="lambda repressor-like DNA-binding domains"/>
    <property type="match status" value="1"/>
</dbReference>
<evidence type="ECO:0000313" key="2">
    <source>
        <dbReference type="EMBL" id="SDD96889.1"/>
    </source>
</evidence>
<name>A0A1G6Z2K7_9PROT</name>
<feature type="domain" description="HTH cro/C1-type" evidence="1">
    <location>
        <begin position="63"/>
        <end position="116"/>
    </location>
</feature>
<dbReference type="AlphaFoldDB" id="A0A1G6Z2K7"/>
<protein>
    <submittedName>
        <fullName evidence="2">HTH-type transcriptional regulator / antitoxin HigA</fullName>
    </submittedName>
</protein>
<dbReference type="STRING" id="69960.SAMN05421720_102227"/>
<organism evidence="2 3">
    <name type="scientific">Rhodospira trueperi</name>
    <dbReference type="NCBI Taxonomy" id="69960"/>
    <lineage>
        <taxon>Bacteria</taxon>
        <taxon>Pseudomonadati</taxon>
        <taxon>Pseudomonadota</taxon>
        <taxon>Alphaproteobacteria</taxon>
        <taxon>Rhodospirillales</taxon>
        <taxon>Rhodospirillaceae</taxon>
        <taxon>Rhodospira</taxon>
    </lineage>
</organism>
<gene>
    <name evidence="2" type="ORF">SAMN05421720_102227</name>
</gene>
<evidence type="ECO:0000313" key="3">
    <source>
        <dbReference type="Proteomes" id="UP000199412"/>
    </source>
</evidence>
<dbReference type="RefSeq" id="WP_092782751.1">
    <property type="nucleotide sequence ID" value="NZ_FNAP01000002.1"/>
</dbReference>
<dbReference type="EMBL" id="FNAP01000002">
    <property type="protein sequence ID" value="SDD96889.1"/>
    <property type="molecule type" value="Genomic_DNA"/>
</dbReference>
<dbReference type="Proteomes" id="UP000199412">
    <property type="component" value="Unassembled WGS sequence"/>
</dbReference>
<dbReference type="CDD" id="cd00093">
    <property type="entry name" value="HTH_XRE"/>
    <property type="match status" value="1"/>
</dbReference>
<dbReference type="InterPro" id="IPR010982">
    <property type="entry name" value="Lambda_DNA-bd_dom_sf"/>
</dbReference>
<evidence type="ECO:0000259" key="1">
    <source>
        <dbReference type="PROSITE" id="PS50943"/>
    </source>
</evidence>
<dbReference type="PANTHER" id="PTHR40455">
    <property type="entry name" value="ANTITOXIN HIGA"/>
    <property type="match status" value="1"/>
</dbReference>
<reference evidence="2 3" key="1">
    <citation type="submission" date="2016-10" db="EMBL/GenBank/DDBJ databases">
        <authorList>
            <person name="de Groot N.N."/>
        </authorList>
    </citation>
    <scope>NUCLEOTIDE SEQUENCE [LARGE SCALE GENOMIC DNA]</scope>
    <source>
        <strain evidence="2 3">ATCC 700224</strain>
    </source>
</reference>
<dbReference type="GO" id="GO:0006355">
    <property type="term" value="P:regulation of DNA-templated transcription"/>
    <property type="evidence" value="ECO:0007669"/>
    <property type="project" value="InterPro"/>
</dbReference>
<accession>A0A1G6Z2K7</accession>